<name>A0A2G8THF5_9BURK</name>
<comment type="caution">
    <text evidence="1">The sequence shown here is derived from an EMBL/GenBank/DDBJ whole genome shotgun (WGS) entry which is preliminary data.</text>
</comment>
<accession>A0A2G8THF5</accession>
<protein>
    <submittedName>
        <fullName evidence="1">Transcriptional regulator</fullName>
    </submittedName>
</protein>
<evidence type="ECO:0000313" key="1">
    <source>
        <dbReference type="EMBL" id="PIL45490.1"/>
    </source>
</evidence>
<keyword evidence="2" id="KW-1185">Reference proteome</keyword>
<dbReference type="SUPFAM" id="SSF46785">
    <property type="entry name" value="Winged helix' DNA-binding domain"/>
    <property type="match status" value="1"/>
</dbReference>
<dbReference type="EMBL" id="PDOC01000004">
    <property type="protein sequence ID" value="PIL45490.1"/>
    <property type="molecule type" value="Genomic_DNA"/>
</dbReference>
<organism evidence="1 2">
    <name type="scientific">Massilia eurypsychrophila</name>
    <dbReference type="NCBI Taxonomy" id="1485217"/>
    <lineage>
        <taxon>Bacteria</taxon>
        <taxon>Pseudomonadati</taxon>
        <taxon>Pseudomonadota</taxon>
        <taxon>Betaproteobacteria</taxon>
        <taxon>Burkholderiales</taxon>
        <taxon>Oxalobacteraceae</taxon>
        <taxon>Telluria group</taxon>
        <taxon>Massilia</taxon>
    </lineage>
</organism>
<reference evidence="1 2" key="1">
    <citation type="submission" date="2017-10" db="EMBL/GenBank/DDBJ databases">
        <title>Massilia psychrophilum sp. nov., a novel purple-pigmented bacterium isolated from Tianshan glacier, Xinjiang Municipality, China.</title>
        <authorList>
            <person name="Wang H."/>
        </authorList>
    </citation>
    <scope>NUCLEOTIDE SEQUENCE [LARGE SCALE GENOMIC DNA]</scope>
    <source>
        <strain evidence="1 2">JCM 30074</strain>
    </source>
</reference>
<proteinExistence type="predicted"/>
<evidence type="ECO:0000313" key="2">
    <source>
        <dbReference type="Proteomes" id="UP000230390"/>
    </source>
</evidence>
<sequence>MSKTIKIGIATVPEMQARTLAVVAGTRKVLPGEPKVWFPSISDALQVVSDDNMALLRVLREQQPQSVDALALAVGKPVTEVAQSLQTMANFSLVKLNRKEGVVVPVAACDRVTIELA</sequence>
<gene>
    <name evidence="1" type="ORF">CR105_10025</name>
</gene>
<dbReference type="OrthoDB" id="8449527at2"/>
<dbReference type="RefSeq" id="WP_099788283.1">
    <property type="nucleotide sequence ID" value="NZ_JBHLYV010000031.1"/>
</dbReference>
<dbReference type="InterPro" id="IPR036390">
    <property type="entry name" value="WH_DNA-bd_sf"/>
</dbReference>
<dbReference type="Pfam" id="PF25212">
    <property type="entry name" value="HVO_A0114"/>
    <property type="match status" value="1"/>
</dbReference>
<dbReference type="AlphaFoldDB" id="A0A2G8THF5"/>
<dbReference type="Proteomes" id="UP000230390">
    <property type="component" value="Unassembled WGS sequence"/>
</dbReference>